<dbReference type="PANTHER" id="PTHR38102:SF1">
    <property type="entry name" value="PERIPLASMIC CHAPERONE SPY"/>
    <property type="match status" value="1"/>
</dbReference>
<reference evidence="4" key="1">
    <citation type="submission" date="2016-10" db="EMBL/GenBank/DDBJ databases">
        <title>Sequence of Gallionella enrichment culture.</title>
        <authorList>
            <person name="Poehlein A."/>
            <person name="Muehling M."/>
            <person name="Daniel R."/>
        </authorList>
    </citation>
    <scope>NUCLEOTIDE SEQUENCE</scope>
</reference>
<dbReference type="EMBL" id="MLJW01000332">
    <property type="protein sequence ID" value="OIQ89383.1"/>
    <property type="molecule type" value="Genomic_DNA"/>
</dbReference>
<dbReference type="Gene3D" id="1.20.120.1490">
    <property type="match status" value="1"/>
</dbReference>
<dbReference type="InterPro" id="IPR052211">
    <property type="entry name" value="Cpx_auxiliary_protein"/>
</dbReference>
<organism evidence="4">
    <name type="scientific">mine drainage metagenome</name>
    <dbReference type="NCBI Taxonomy" id="410659"/>
    <lineage>
        <taxon>unclassified sequences</taxon>
        <taxon>metagenomes</taxon>
        <taxon>ecological metagenomes</taxon>
    </lineage>
</organism>
<proteinExistence type="predicted"/>
<gene>
    <name evidence="4" type="ORF">GALL_287050</name>
</gene>
<accession>A0A1J5RBI3</accession>
<evidence type="ECO:0000256" key="3">
    <source>
        <dbReference type="ARBA" id="ARBA00022764"/>
    </source>
</evidence>
<evidence type="ECO:0000256" key="1">
    <source>
        <dbReference type="ARBA" id="ARBA00004418"/>
    </source>
</evidence>
<comment type="caution">
    <text evidence="4">The sequence shown here is derived from an EMBL/GenBank/DDBJ whole genome shotgun (WGS) entry which is preliminary data.</text>
</comment>
<comment type="subcellular location">
    <subcellularLocation>
        <location evidence="1">Periplasm</location>
    </subcellularLocation>
</comment>
<keyword evidence="3" id="KW-0574">Periplasm</keyword>
<keyword evidence="2" id="KW-0732">Signal</keyword>
<name>A0A1J5RBI3_9ZZZZ</name>
<sequence length="161" mass="18004">MLRLMRTSMAAAATAAMLAAAPAARAADVPTPAPASAPAPAVQAGWHHGPQRAWFDHMLRRVHASDAQREKIRAIVRGARLERRATWQQLHELQRRQWRLLGAPAIDRAALEALRAQRMGLLEQASRQRLNTEIAIAEVLDAPQRAQLFELLQRGHRRGMR</sequence>
<evidence type="ECO:0000256" key="2">
    <source>
        <dbReference type="ARBA" id="ARBA00022729"/>
    </source>
</evidence>
<evidence type="ECO:0000313" key="4">
    <source>
        <dbReference type="EMBL" id="OIQ89383.1"/>
    </source>
</evidence>
<dbReference type="GO" id="GO:0042597">
    <property type="term" value="C:periplasmic space"/>
    <property type="evidence" value="ECO:0007669"/>
    <property type="project" value="UniProtKB-SubCell"/>
</dbReference>
<dbReference type="InterPro" id="IPR012899">
    <property type="entry name" value="LTXXQ"/>
</dbReference>
<dbReference type="AlphaFoldDB" id="A0A1J5RBI3"/>
<protein>
    <submittedName>
        <fullName evidence="4">Periplasmic protein</fullName>
    </submittedName>
</protein>
<dbReference type="Pfam" id="PF07813">
    <property type="entry name" value="LTXXQ"/>
    <property type="match status" value="1"/>
</dbReference>
<dbReference type="PANTHER" id="PTHR38102">
    <property type="entry name" value="PERIPLASMIC CHAPERONE SPY"/>
    <property type="match status" value="1"/>
</dbReference>